<keyword evidence="2" id="KW-1185">Reference proteome</keyword>
<evidence type="ECO:0000313" key="1">
    <source>
        <dbReference type="EMBL" id="CAG7815887.1"/>
    </source>
</evidence>
<proteinExistence type="predicted"/>
<reference evidence="1" key="1">
    <citation type="submission" date="2021-06" db="EMBL/GenBank/DDBJ databases">
        <authorList>
            <person name="Hodson N. C."/>
            <person name="Mongue J. A."/>
            <person name="Jaron S. K."/>
        </authorList>
    </citation>
    <scope>NUCLEOTIDE SEQUENCE</scope>
</reference>
<accession>A0A8J2KG42</accession>
<evidence type="ECO:0000313" key="2">
    <source>
        <dbReference type="Proteomes" id="UP000708208"/>
    </source>
</evidence>
<name>A0A8J2KG42_9HEXA</name>
<gene>
    <name evidence="1" type="ORF">AFUS01_LOCUS26534</name>
</gene>
<organism evidence="1 2">
    <name type="scientific">Allacma fusca</name>
    <dbReference type="NCBI Taxonomy" id="39272"/>
    <lineage>
        <taxon>Eukaryota</taxon>
        <taxon>Metazoa</taxon>
        <taxon>Ecdysozoa</taxon>
        <taxon>Arthropoda</taxon>
        <taxon>Hexapoda</taxon>
        <taxon>Collembola</taxon>
        <taxon>Symphypleona</taxon>
        <taxon>Sminthuridae</taxon>
        <taxon>Allacma</taxon>
    </lineage>
</organism>
<dbReference type="EMBL" id="CAJVCH010355270">
    <property type="protein sequence ID" value="CAG7815887.1"/>
    <property type="molecule type" value="Genomic_DNA"/>
</dbReference>
<sequence length="149" mass="17196">MSLLQAIQALPHLPLCYSTVHELGSTFFQYRQHCAGFLERTLCIVVEDPTEDEINQWHTEFETAQQNCCGLPYACQQTLSTPIKWYTAFSSFLKEELDFVEKEWLHFAERGLQTCTALHQQIMNAVLTIEDVHATYGKYPFNPYAKVVV</sequence>
<protein>
    <submittedName>
        <fullName evidence="1">Uncharacterized protein</fullName>
    </submittedName>
</protein>
<dbReference type="Proteomes" id="UP000708208">
    <property type="component" value="Unassembled WGS sequence"/>
</dbReference>
<dbReference type="AlphaFoldDB" id="A0A8J2KG42"/>
<comment type="caution">
    <text evidence="1">The sequence shown here is derived from an EMBL/GenBank/DDBJ whole genome shotgun (WGS) entry which is preliminary data.</text>
</comment>